<evidence type="ECO:0000313" key="8">
    <source>
        <dbReference type="EMBL" id="ADD67972.1"/>
    </source>
</evidence>
<dbReference type="KEGG" id="dap:Dacet_1200"/>
<dbReference type="SMART" id="SM00244">
    <property type="entry name" value="PHB"/>
    <property type="match status" value="1"/>
</dbReference>
<dbReference type="PRINTS" id="PR00721">
    <property type="entry name" value="STOMATIN"/>
</dbReference>
<dbReference type="InParanoid" id="D4H7H3"/>
<evidence type="ECO:0000259" key="7">
    <source>
        <dbReference type="SMART" id="SM00244"/>
    </source>
</evidence>
<dbReference type="Pfam" id="PF01145">
    <property type="entry name" value="Band_7"/>
    <property type="match status" value="1"/>
</dbReference>
<evidence type="ECO:0000256" key="3">
    <source>
        <dbReference type="ARBA" id="ARBA00022692"/>
    </source>
</evidence>
<dbReference type="PANTHER" id="PTHR42911:SF1">
    <property type="entry name" value="MODULATOR OF FTSH PROTEASE HFLC"/>
    <property type="match status" value="1"/>
</dbReference>
<keyword evidence="4" id="KW-1133">Transmembrane helix</keyword>
<evidence type="ECO:0000256" key="4">
    <source>
        <dbReference type="ARBA" id="ARBA00022989"/>
    </source>
</evidence>
<reference evidence="8 9" key="1">
    <citation type="journal article" date="2010" name="Stand. Genomic Sci.">
        <title>Complete genome sequence of Denitrovibrio acetiphilus type strain (N2460).</title>
        <authorList>
            <person name="Kiss H."/>
            <person name="Lang E."/>
            <person name="Lapidus A."/>
            <person name="Copeland A."/>
            <person name="Nolan M."/>
            <person name="Glavina Del Rio T."/>
            <person name="Chen F."/>
            <person name="Lucas S."/>
            <person name="Tice H."/>
            <person name="Cheng J.F."/>
            <person name="Han C."/>
            <person name="Goodwin L."/>
            <person name="Pitluck S."/>
            <person name="Liolios K."/>
            <person name="Pati A."/>
            <person name="Ivanova N."/>
            <person name="Mavromatis K."/>
            <person name="Chen A."/>
            <person name="Palaniappan K."/>
            <person name="Land M."/>
            <person name="Hauser L."/>
            <person name="Chang Y.J."/>
            <person name="Jeffries C.D."/>
            <person name="Detter J.C."/>
            <person name="Brettin T."/>
            <person name="Spring S."/>
            <person name="Rohde M."/>
            <person name="Goker M."/>
            <person name="Woyke T."/>
            <person name="Bristow J."/>
            <person name="Eisen J.A."/>
            <person name="Markowitz V."/>
            <person name="Hugenholtz P."/>
            <person name="Kyrpides N.C."/>
            <person name="Klenk H.P."/>
        </authorList>
    </citation>
    <scope>NUCLEOTIDE SEQUENCE [LARGE SCALE GENOMIC DNA]</scope>
    <source>
        <strain evidence="9">DSM 12809 / NBRC 114555 / N2460</strain>
    </source>
</reference>
<dbReference type="CDD" id="cd03405">
    <property type="entry name" value="SPFH_HflC"/>
    <property type="match status" value="1"/>
</dbReference>
<name>D4H7H3_DENA2</name>
<comment type="similarity">
    <text evidence="2 6">Belongs to the band 7/mec-2 family. HflC subfamily.</text>
</comment>
<proteinExistence type="inferred from homology"/>
<dbReference type="RefSeq" id="WP_013010494.1">
    <property type="nucleotide sequence ID" value="NC_013943.1"/>
</dbReference>
<protein>
    <recommendedName>
        <fullName evidence="6">Protein HflC</fullName>
    </recommendedName>
</protein>
<dbReference type="Gene3D" id="3.30.479.30">
    <property type="entry name" value="Band 7 domain"/>
    <property type="match status" value="1"/>
</dbReference>
<dbReference type="PaxDb" id="522772-Dacet_1200"/>
<evidence type="ECO:0000313" key="9">
    <source>
        <dbReference type="Proteomes" id="UP000002012"/>
    </source>
</evidence>
<dbReference type="PIRSF" id="PIRSF005651">
    <property type="entry name" value="HflC"/>
    <property type="match status" value="1"/>
</dbReference>
<accession>D4H7H3</accession>
<dbReference type="eggNOG" id="COG0330">
    <property type="taxonomic scope" value="Bacteria"/>
</dbReference>
<dbReference type="STRING" id="522772.Dacet_1200"/>
<evidence type="ECO:0000256" key="6">
    <source>
        <dbReference type="PIRNR" id="PIRNR005651"/>
    </source>
</evidence>
<dbReference type="FunCoup" id="D4H7H3">
    <property type="interactions" value="143"/>
</dbReference>
<dbReference type="InterPro" id="IPR001107">
    <property type="entry name" value="Band_7"/>
</dbReference>
<dbReference type="InterPro" id="IPR001972">
    <property type="entry name" value="Stomatin_HflK_fam"/>
</dbReference>
<dbReference type="EMBL" id="CP001968">
    <property type="protein sequence ID" value="ADD67972.1"/>
    <property type="molecule type" value="Genomic_DNA"/>
</dbReference>
<keyword evidence="5" id="KW-0472">Membrane</keyword>
<dbReference type="HOGENOM" id="CLU_059167_1_0_0"/>
<dbReference type="InterPro" id="IPR010200">
    <property type="entry name" value="HflC"/>
</dbReference>
<organism evidence="8 9">
    <name type="scientific">Denitrovibrio acetiphilus (strain DSM 12809 / NBRC 114555 / N2460)</name>
    <dbReference type="NCBI Taxonomy" id="522772"/>
    <lineage>
        <taxon>Bacteria</taxon>
        <taxon>Pseudomonadati</taxon>
        <taxon>Deferribacterota</taxon>
        <taxon>Deferribacteres</taxon>
        <taxon>Deferribacterales</taxon>
        <taxon>Geovibrionaceae</taxon>
        <taxon>Denitrovibrio</taxon>
    </lineage>
</organism>
<comment type="function">
    <text evidence="6">HflC and HflK could regulate a protease.</text>
</comment>
<keyword evidence="3" id="KW-0812">Transmembrane</keyword>
<sequence length="286" mass="33022">MKKYATAVVPVILIALFVVYKMATFTVQVDQTAVLTRLGKPVAEYKTPGIRFKIPFVHQVVYFSKKLIEYDASPSEIITNDKKNLVIDNFCRWKISDPLKFYLTVKSYGEAFNRLDDIIYSEMRNELGKHTLLETVSHNRQKIMDNVTALTKLKAKEYGIEIYDVRIKRADLPVQNEKAVYARMQAERERIAKQYRSEGQEKAQVIKATTEKEKAIILANAYKEVQEIKGDTDAKVIDIYSKAYGKDPQFFEFYKSLSVYENVLTEGTQFFLSTDNNIFKVLEDGK</sequence>
<dbReference type="AlphaFoldDB" id="D4H7H3"/>
<feature type="domain" description="Band 7" evidence="7">
    <location>
        <begin position="22"/>
        <end position="184"/>
    </location>
</feature>
<dbReference type="PANTHER" id="PTHR42911">
    <property type="entry name" value="MODULATOR OF FTSH PROTEASE HFLC"/>
    <property type="match status" value="1"/>
</dbReference>
<dbReference type="Proteomes" id="UP000002012">
    <property type="component" value="Chromosome"/>
</dbReference>
<dbReference type="SUPFAM" id="SSF117892">
    <property type="entry name" value="Band 7/SPFH domain"/>
    <property type="match status" value="1"/>
</dbReference>
<dbReference type="MEROPS" id="I87.001"/>
<evidence type="ECO:0000256" key="1">
    <source>
        <dbReference type="ARBA" id="ARBA00004167"/>
    </source>
</evidence>
<comment type="subcellular location">
    <subcellularLocation>
        <location evidence="1">Membrane</location>
        <topology evidence="1">Single-pass membrane protein</topology>
    </subcellularLocation>
</comment>
<evidence type="ECO:0000256" key="2">
    <source>
        <dbReference type="ARBA" id="ARBA00007862"/>
    </source>
</evidence>
<dbReference type="GO" id="GO:0016020">
    <property type="term" value="C:membrane"/>
    <property type="evidence" value="ECO:0007669"/>
    <property type="project" value="UniProtKB-SubCell"/>
</dbReference>
<gene>
    <name evidence="8" type="ordered locus">Dacet_1200</name>
</gene>
<dbReference type="OrthoDB" id="9812991at2"/>
<evidence type="ECO:0000256" key="5">
    <source>
        <dbReference type="ARBA" id="ARBA00023136"/>
    </source>
</evidence>
<dbReference type="InterPro" id="IPR036013">
    <property type="entry name" value="Band_7/SPFH_dom_sf"/>
</dbReference>
<keyword evidence="9" id="KW-1185">Reference proteome</keyword>